<name>A0A7U8K643_BRUNE</name>
<dbReference type="EMBL" id="EQ999575">
    <property type="protein sequence ID" value="EEY02647.1"/>
    <property type="molecule type" value="Genomic_DNA"/>
</dbReference>
<accession>A0A7U8K643</accession>
<dbReference type="RefSeq" id="WP_004687276.1">
    <property type="nucleotide sequence ID" value="NZ_AZBJ02000040.1"/>
</dbReference>
<sequence length="82" mass="8783">MLFALLINGVKSRTVKPLRLFGAAFLSKIRGAACRLAEGQAMPALAVFPDNYDSLLKLCARSREHKTSCFVRVEVVSGGTGG</sequence>
<keyword evidence="2" id="KW-1185">Reference proteome</keyword>
<evidence type="ECO:0000313" key="1">
    <source>
        <dbReference type="EMBL" id="EEY02647.1"/>
    </source>
</evidence>
<protein>
    <submittedName>
        <fullName evidence="1">Uncharacterized protein</fullName>
    </submittedName>
</protein>
<reference evidence="1 2" key="1">
    <citation type="submission" date="2009-01" db="EMBL/GenBank/DDBJ databases">
        <title>The Genome Sequence of Brucella neotomae 5K33.</title>
        <authorList>
            <consortium name="The Broad Institute Genome Sequencing Platform"/>
            <person name="Ward D."/>
            <person name="Young S.K."/>
            <person name="Kodira C.D."/>
            <person name="Zeng Q."/>
            <person name="Koehrsen M."/>
            <person name="Alvarado L."/>
            <person name="Berlin A."/>
            <person name="Borenstein D."/>
            <person name="Chen Z."/>
            <person name="Engels R."/>
            <person name="Freedman E."/>
            <person name="Gellesch M."/>
            <person name="Goldberg J."/>
            <person name="Griggs A."/>
            <person name="Gujja S."/>
            <person name="Heiman D."/>
            <person name="Hepburn T."/>
            <person name="Howarth C."/>
            <person name="Jen D."/>
            <person name="Larson L."/>
            <person name="Lewis B."/>
            <person name="Mehta T."/>
            <person name="Park D."/>
            <person name="Pearson M."/>
            <person name="Roberts A."/>
            <person name="Saif S."/>
            <person name="Shea T."/>
            <person name="Shenoy N."/>
            <person name="Sisk P."/>
            <person name="Stolte C."/>
            <person name="Sykes S."/>
            <person name="Walk T."/>
            <person name="White J."/>
            <person name="Yandava C."/>
            <person name="Whatmore A.M."/>
            <person name="Perrett L.L."/>
            <person name="O'Callaghan D."/>
            <person name="Nusbaum C."/>
            <person name="Galagan J."/>
            <person name="Birren B."/>
        </authorList>
    </citation>
    <scope>NUCLEOTIDE SEQUENCE [LARGE SCALE GENOMIC DNA]</scope>
    <source>
        <strain evidence="1 2">5K33</strain>
    </source>
</reference>
<dbReference type="Proteomes" id="UP000005727">
    <property type="component" value="Unassembled WGS sequence"/>
</dbReference>
<gene>
    <name evidence="1" type="ORF">BANG_02378</name>
</gene>
<organism evidence="1 2">
    <name type="scientific">Brucella neotomae 5K33</name>
    <dbReference type="NCBI Taxonomy" id="520456"/>
    <lineage>
        <taxon>Bacteria</taxon>
        <taxon>Pseudomonadati</taxon>
        <taxon>Pseudomonadota</taxon>
        <taxon>Alphaproteobacteria</taxon>
        <taxon>Hyphomicrobiales</taxon>
        <taxon>Brucellaceae</taxon>
        <taxon>Brucella/Ochrobactrum group</taxon>
        <taxon>Brucella</taxon>
    </lineage>
</organism>
<dbReference type="AlphaFoldDB" id="A0A7U8K643"/>
<proteinExistence type="predicted"/>
<evidence type="ECO:0000313" key="2">
    <source>
        <dbReference type="Proteomes" id="UP000005727"/>
    </source>
</evidence>